<feature type="domain" description="PilZ" evidence="2">
    <location>
        <begin position="23"/>
        <end position="98"/>
    </location>
</feature>
<evidence type="ECO:0000256" key="1">
    <source>
        <dbReference type="SAM" id="MobiDB-lite"/>
    </source>
</evidence>
<proteinExistence type="predicted"/>
<dbReference type="Gene3D" id="2.40.10.220">
    <property type="entry name" value="predicted glycosyltransferase like domains"/>
    <property type="match status" value="1"/>
</dbReference>
<dbReference type="RefSeq" id="WP_139034703.1">
    <property type="nucleotide sequence ID" value="NZ_VDDA01000002.1"/>
</dbReference>
<dbReference type="SUPFAM" id="SSF141371">
    <property type="entry name" value="PilZ domain-like"/>
    <property type="match status" value="1"/>
</dbReference>
<keyword evidence="4" id="KW-1185">Reference proteome</keyword>
<comment type="caution">
    <text evidence="3">The sequence shown here is derived from an EMBL/GenBank/DDBJ whole genome shotgun (WGS) entry which is preliminary data.</text>
</comment>
<gene>
    <name evidence="3" type="ORF">FF100_06325</name>
</gene>
<dbReference type="GO" id="GO:0035438">
    <property type="term" value="F:cyclic-di-GMP binding"/>
    <property type="evidence" value="ECO:0007669"/>
    <property type="project" value="InterPro"/>
</dbReference>
<evidence type="ECO:0000313" key="3">
    <source>
        <dbReference type="EMBL" id="TNC15169.1"/>
    </source>
</evidence>
<dbReference type="EMBL" id="VDDA01000002">
    <property type="protein sequence ID" value="TNC15169.1"/>
    <property type="molecule type" value="Genomic_DNA"/>
</dbReference>
<organism evidence="3 4">
    <name type="scientific">Methylobacterium terricola</name>
    <dbReference type="NCBI Taxonomy" id="2583531"/>
    <lineage>
        <taxon>Bacteria</taxon>
        <taxon>Pseudomonadati</taxon>
        <taxon>Pseudomonadota</taxon>
        <taxon>Alphaproteobacteria</taxon>
        <taxon>Hyphomicrobiales</taxon>
        <taxon>Methylobacteriaceae</taxon>
        <taxon>Methylobacterium</taxon>
    </lineage>
</organism>
<dbReference type="OrthoDB" id="7999917at2"/>
<sequence length="103" mass="11074">MSGGSTLEALSQSAAPVCGGEDKRGSRRYGTSMPATVVLFNHGRVPCVVRDLSGSGAKIGLSRRYVLSDRLWIIIPHMNITRQASLVWRNGEFAGIAFDKPLG</sequence>
<evidence type="ECO:0000313" key="4">
    <source>
        <dbReference type="Proteomes" id="UP000305267"/>
    </source>
</evidence>
<evidence type="ECO:0000259" key="2">
    <source>
        <dbReference type="Pfam" id="PF07238"/>
    </source>
</evidence>
<dbReference type="Proteomes" id="UP000305267">
    <property type="component" value="Unassembled WGS sequence"/>
</dbReference>
<feature type="compositionally biased region" description="Polar residues" evidence="1">
    <location>
        <begin position="1"/>
        <end position="14"/>
    </location>
</feature>
<dbReference type="InterPro" id="IPR009875">
    <property type="entry name" value="PilZ_domain"/>
</dbReference>
<feature type="region of interest" description="Disordered" evidence="1">
    <location>
        <begin position="1"/>
        <end position="29"/>
    </location>
</feature>
<dbReference type="Pfam" id="PF07238">
    <property type="entry name" value="PilZ"/>
    <property type="match status" value="1"/>
</dbReference>
<protein>
    <submittedName>
        <fullName evidence="3">PilZ domain-containing protein</fullName>
    </submittedName>
</protein>
<dbReference type="AlphaFoldDB" id="A0A5C4LP20"/>
<name>A0A5C4LP20_9HYPH</name>
<accession>A0A5C4LP20</accession>
<reference evidence="3 4" key="1">
    <citation type="submission" date="2019-06" db="EMBL/GenBank/DDBJ databases">
        <title>Genome of Methylobacterium sp. 17Sr1-39.</title>
        <authorList>
            <person name="Seo T."/>
        </authorList>
    </citation>
    <scope>NUCLEOTIDE SEQUENCE [LARGE SCALE GENOMIC DNA]</scope>
    <source>
        <strain evidence="3 4">17Sr1-39</strain>
    </source>
</reference>